<accession>A0ABV0HDV2</accession>
<reference evidence="1 2" key="1">
    <citation type="submission" date="2024-05" db="EMBL/GenBank/DDBJ databases">
        <authorList>
            <person name="De Oliveira J.P."/>
            <person name="Noriler S.A."/>
            <person name="De Oliveira A.G."/>
            <person name="Sipoli D.S."/>
        </authorList>
    </citation>
    <scope>NUCLEOTIDE SEQUENCE [LARGE SCALE GENOMIC DNA]</scope>
    <source>
        <strain evidence="1 2">LABIM186</strain>
    </source>
</reference>
<name>A0ABV0HDV2_9NEIS</name>
<proteinExistence type="predicted"/>
<dbReference type="Proteomes" id="UP001438292">
    <property type="component" value="Unassembled WGS sequence"/>
</dbReference>
<gene>
    <name evidence="1" type="ORF">ABH309_23665</name>
</gene>
<organism evidence="1 2">
    <name type="scientific">Chromobacterium piscinae</name>
    <dbReference type="NCBI Taxonomy" id="686831"/>
    <lineage>
        <taxon>Bacteria</taxon>
        <taxon>Pseudomonadati</taxon>
        <taxon>Pseudomonadota</taxon>
        <taxon>Betaproteobacteria</taxon>
        <taxon>Neisseriales</taxon>
        <taxon>Chromobacteriaceae</taxon>
        <taxon>Chromobacterium</taxon>
    </lineage>
</organism>
<sequence length="384" mass="42095">MGFIYFEKEGVVVRHIVQKVGFGLLLWGVAISAHADSFPAAKQFWIVEDHFPVKGNLSLDHVAEDGSWVAGKLSGGAFIFKQIKGRFVVISQQGVKPYGGENAEAEYHFVQDGVGPVVNTYHNNKAWVSFSVGKDGEAYPVPYVTADYACAAALPQGDTWCTNARQEEVPKMPDLLTTEKLTPKKFGQHYFLAVRYGKRLEEAGQSTFFTWTRAQGWQPQSLQALYGIGAGRPVFFDGSQDGSIIVGHADHYKRPINGGWLFQSVPIVWTLSGGVKVLNGIGAEPEGGVSSVSADGRVMIGSANELKMNVFARRLQKTGDPYPVIWSDSDTAIKFTDYLQQHGVEIPKGVELEAFPFLMSKSGEVFMGKLTSGKHFVVKVPRVN</sequence>
<evidence type="ECO:0000313" key="1">
    <source>
        <dbReference type="EMBL" id="MEO3957446.1"/>
    </source>
</evidence>
<protein>
    <submittedName>
        <fullName evidence="1">Uncharacterized protein</fullName>
    </submittedName>
</protein>
<keyword evidence="2" id="KW-1185">Reference proteome</keyword>
<dbReference type="EMBL" id="JBDQQU010000385">
    <property type="protein sequence ID" value="MEO3957446.1"/>
    <property type="molecule type" value="Genomic_DNA"/>
</dbReference>
<comment type="caution">
    <text evidence="1">The sequence shown here is derived from an EMBL/GenBank/DDBJ whole genome shotgun (WGS) entry which is preliminary data.</text>
</comment>
<evidence type="ECO:0000313" key="2">
    <source>
        <dbReference type="Proteomes" id="UP001438292"/>
    </source>
</evidence>
<dbReference type="RefSeq" id="WP_346195750.1">
    <property type="nucleotide sequence ID" value="NZ_JBDJHV010000029.1"/>
</dbReference>